<comment type="caution">
    <text evidence="1">The sequence shown here is derived from an EMBL/GenBank/DDBJ whole genome shotgun (WGS) entry which is preliminary data.</text>
</comment>
<organism evidence="1 2">
    <name type="scientific">Scutellospora calospora</name>
    <dbReference type="NCBI Taxonomy" id="85575"/>
    <lineage>
        <taxon>Eukaryota</taxon>
        <taxon>Fungi</taxon>
        <taxon>Fungi incertae sedis</taxon>
        <taxon>Mucoromycota</taxon>
        <taxon>Glomeromycotina</taxon>
        <taxon>Glomeromycetes</taxon>
        <taxon>Diversisporales</taxon>
        <taxon>Gigasporaceae</taxon>
        <taxon>Scutellospora</taxon>
    </lineage>
</organism>
<sequence>KFQEFLEDSIQQSHEIRKYVSNLRLVIKCFSEQNVSDDNFQDLESLLEDTQRNLKSSEILMGKANIVKNELVKIRYNLDEYKSDVQSNPKNIKSKTKDELNKIEDEIRSSNRWITAGSATVGGGAVLTAISVALAPFTAGASIAIEAAVVGIIVGAASIGGGAAAAIKEGISKHKNSARSEDVKGKLEEEKSELISIIERMENDLESIVATIGKLIGYWEVQKETISGLLEKVNAASNSGRSSNMIIRAIDQSSKELELDELYAKDFCITIRGLLANDQARFNS</sequence>
<feature type="non-terminal residue" evidence="1">
    <location>
        <position position="284"/>
    </location>
</feature>
<name>A0ACA9P4M4_9GLOM</name>
<feature type="non-terminal residue" evidence="1">
    <location>
        <position position="1"/>
    </location>
</feature>
<proteinExistence type="predicted"/>
<evidence type="ECO:0000313" key="1">
    <source>
        <dbReference type="EMBL" id="CAG8683544.1"/>
    </source>
</evidence>
<evidence type="ECO:0000313" key="2">
    <source>
        <dbReference type="Proteomes" id="UP000789860"/>
    </source>
</evidence>
<dbReference type="EMBL" id="CAJVPM010032824">
    <property type="protein sequence ID" value="CAG8683544.1"/>
    <property type="molecule type" value="Genomic_DNA"/>
</dbReference>
<protein>
    <submittedName>
        <fullName evidence="1">11804_t:CDS:1</fullName>
    </submittedName>
</protein>
<keyword evidence="2" id="KW-1185">Reference proteome</keyword>
<gene>
    <name evidence="1" type="ORF">SCALOS_LOCUS9820</name>
</gene>
<dbReference type="Proteomes" id="UP000789860">
    <property type="component" value="Unassembled WGS sequence"/>
</dbReference>
<accession>A0ACA9P4M4</accession>
<reference evidence="1" key="1">
    <citation type="submission" date="2021-06" db="EMBL/GenBank/DDBJ databases">
        <authorList>
            <person name="Kallberg Y."/>
            <person name="Tangrot J."/>
            <person name="Rosling A."/>
        </authorList>
    </citation>
    <scope>NUCLEOTIDE SEQUENCE</scope>
    <source>
        <strain evidence="1">AU212A</strain>
    </source>
</reference>